<dbReference type="SMART" id="SM00554">
    <property type="entry name" value="FAS1"/>
    <property type="match status" value="1"/>
</dbReference>
<dbReference type="Proteomes" id="UP001055712">
    <property type="component" value="Unassembled WGS sequence"/>
</dbReference>
<feature type="signal peptide" evidence="1">
    <location>
        <begin position="1"/>
        <end position="20"/>
    </location>
</feature>
<evidence type="ECO:0000256" key="1">
    <source>
        <dbReference type="SAM" id="SignalP"/>
    </source>
</evidence>
<evidence type="ECO:0000313" key="4">
    <source>
        <dbReference type="Proteomes" id="UP001055712"/>
    </source>
</evidence>
<gene>
    <name evidence="3" type="ORF">D9Q98_008150</name>
</gene>
<dbReference type="InterPro" id="IPR036378">
    <property type="entry name" value="FAS1_dom_sf"/>
</dbReference>
<feature type="chain" id="PRO_5039527951" description="FAS1 domain-containing protein" evidence="1">
    <location>
        <begin position="21"/>
        <end position="185"/>
    </location>
</feature>
<evidence type="ECO:0000313" key="3">
    <source>
        <dbReference type="EMBL" id="KAI3424761.1"/>
    </source>
</evidence>
<dbReference type="EMBL" id="SIDB01000012">
    <property type="protein sequence ID" value="KAI3424761.1"/>
    <property type="molecule type" value="Genomic_DNA"/>
</dbReference>
<dbReference type="Gene3D" id="2.30.180.10">
    <property type="entry name" value="FAS1 domain"/>
    <property type="match status" value="1"/>
</dbReference>
<dbReference type="SUPFAM" id="SSF82153">
    <property type="entry name" value="FAS1 domain"/>
    <property type="match status" value="1"/>
</dbReference>
<feature type="domain" description="FAS1" evidence="2">
    <location>
        <begin position="31"/>
        <end position="169"/>
    </location>
</feature>
<proteinExistence type="predicted"/>
<name>A0A9D4YST7_CHLVU</name>
<dbReference type="OrthoDB" id="520303at2759"/>
<keyword evidence="4" id="KW-1185">Reference proteome</keyword>
<organism evidence="3 4">
    <name type="scientific">Chlorella vulgaris</name>
    <name type="common">Green alga</name>
    <dbReference type="NCBI Taxonomy" id="3077"/>
    <lineage>
        <taxon>Eukaryota</taxon>
        <taxon>Viridiplantae</taxon>
        <taxon>Chlorophyta</taxon>
        <taxon>core chlorophytes</taxon>
        <taxon>Trebouxiophyceae</taxon>
        <taxon>Chlorellales</taxon>
        <taxon>Chlorellaceae</taxon>
        <taxon>Chlorella clade</taxon>
        <taxon>Chlorella</taxon>
    </lineage>
</organism>
<evidence type="ECO:0000259" key="2">
    <source>
        <dbReference type="PROSITE" id="PS50213"/>
    </source>
</evidence>
<keyword evidence="1" id="KW-0732">Signal</keyword>
<reference evidence="3" key="1">
    <citation type="journal article" date="2019" name="Plant J.">
        <title>Chlorella vulgaris genome assembly and annotation reveals the molecular basis for metabolic acclimation to high light conditions.</title>
        <authorList>
            <person name="Cecchin M."/>
            <person name="Marcolungo L."/>
            <person name="Rossato M."/>
            <person name="Girolomoni L."/>
            <person name="Cosentino E."/>
            <person name="Cuine S."/>
            <person name="Li-Beisson Y."/>
            <person name="Delledonne M."/>
            <person name="Ballottari M."/>
        </authorList>
    </citation>
    <scope>NUCLEOTIDE SEQUENCE</scope>
    <source>
        <strain evidence="3">211/11P</strain>
    </source>
</reference>
<reference evidence="3" key="2">
    <citation type="submission" date="2020-11" db="EMBL/GenBank/DDBJ databases">
        <authorList>
            <person name="Cecchin M."/>
            <person name="Marcolungo L."/>
            <person name="Rossato M."/>
            <person name="Girolomoni L."/>
            <person name="Cosentino E."/>
            <person name="Cuine S."/>
            <person name="Li-Beisson Y."/>
            <person name="Delledonne M."/>
            <person name="Ballottari M."/>
        </authorList>
    </citation>
    <scope>NUCLEOTIDE SEQUENCE</scope>
    <source>
        <strain evidence="3">211/11P</strain>
        <tissue evidence="3">Whole cell</tissue>
    </source>
</reference>
<sequence length="185" mass="19330">MRTFALVLALLAVGASVADAQDATDGSKYQWDNLVDLLDSKNGTTEIWQLVQSAGLVDTLDELTNSTATVFIPLDESLDATTGAGLDAAALAKILSYHVVPGEALTLDQLTDGLILQTLVDGPEGELRVSFPAGSKKPFLETTSGEKIQIYQYNIVAGDAIVHTIKGLLVPGTSTTFAPAPAPSS</sequence>
<dbReference type="InterPro" id="IPR000782">
    <property type="entry name" value="FAS1_domain"/>
</dbReference>
<comment type="caution">
    <text evidence="3">The sequence shown here is derived from an EMBL/GenBank/DDBJ whole genome shotgun (WGS) entry which is preliminary data.</text>
</comment>
<dbReference type="PROSITE" id="PS50213">
    <property type="entry name" value="FAS1"/>
    <property type="match status" value="1"/>
</dbReference>
<accession>A0A9D4YST7</accession>
<protein>
    <recommendedName>
        <fullName evidence="2">FAS1 domain-containing protein</fullName>
    </recommendedName>
</protein>
<dbReference type="AlphaFoldDB" id="A0A9D4YST7"/>
<dbReference type="Pfam" id="PF02469">
    <property type="entry name" value="Fasciclin"/>
    <property type="match status" value="1"/>
</dbReference>